<evidence type="ECO:0000256" key="1">
    <source>
        <dbReference type="ARBA" id="ARBA00005565"/>
    </source>
</evidence>
<dbReference type="EC" id="2.4.2.9" evidence="10"/>
<dbReference type="InterPro" id="IPR023050">
    <property type="entry name" value="PyrR"/>
</dbReference>
<dbReference type="GO" id="GO:0003723">
    <property type="term" value="F:RNA binding"/>
    <property type="evidence" value="ECO:0007669"/>
    <property type="project" value="UniProtKB-UniRule"/>
</dbReference>
<sequence>MSQKAVVLDGQAIRRALTRIAHEIIEKNKGVDNCVLVGIRTRGIYIAKRLGERITQIEGMDIPVGELDITLYRDDLTTRTVDRQPLVKGSDIPVNITDKKVILVDDVLYTGRTVRAAMDALIDIGRPAAIQLAVLVDRGHRELPIRADYVGKNIPTSSSEKIVVELVESDKIDQVSIHEK</sequence>
<proteinExistence type="inferred from homology"/>
<evidence type="ECO:0000256" key="5">
    <source>
        <dbReference type="ARBA" id="ARBA00023015"/>
    </source>
</evidence>
<evidence type="ECO:0000256" key="9">
    <source>
        <dbReference type="ARBA" id="ARBA00063792"/>
    </source>
</evidence>
<dbReference type="GO" id="GO:0006353">
    <property type="term" value="P:DNA-templated transcription termination"/>
    <property type="evidence" value="ECO:0007669"/>
    <property type="project" value="UniProtKB-UniRule"/>
</dbReference>
<dbReference type="NCBIfam" id="NF003547">
    <property type="entry name" value="PRK05205.1-3"/>
    <property type="match status" value="1"/>
</dbReference>
<dbReference type="PANTHER" id="PTHR11608:SF0">
    <property type="entry name" value="BIFUNCTIONAL PROTEIN PYRR"/>
    <property type="match status" value="1"/>
</dbReference>
<dbReference type="HAMAP" id="MF_01219">
    <property type="entry name" value="PyrR"/>
    <property type="match status" value="1"/>
</dbReference>
<reference evidence="12 13" key="1">
    <citation type="journal article" date="2012" name="Appl. Environ. Microbiol.">
        <title>Genome Sequence of Thermotolerant Bacillus methanolicus: Features and Regulation Related to Methylotrophy and Production of L-Lysine and L-Glutamate from Methanol.</title>
        <authorList>
            <person name="Heggeset T.M."/>
            <person name="Krog A."/>
            <person name="Balzer S."/>
            <person name="Wentzel A."/>
            <person name="Ellingsen T.E."/>
            <person name="Brautaset T."/>
        </authorList>
    </citation>
    <scope>NUCLEOTIDE SEQUENCE [LARGE SCALE GENOMIC DNA]</scope>
    <source>
        <strain evidence="12 13">PB1</strain>
    </source>
</reference>
<evidence type="ECO:0000256" key="8">
    <source>
        <dbReference type="ARBA" id="ARBA00056018"/>
    </source>
</evidence>
<dbReference type="EMBL" id="AFEU01000001">
    <property type="protein sequence ID" value="EIJ81568.1"/>
    <property type="molecule type" value="Genomic_DNA"/>
</dbReference>
<evidence type="ECO:0000256" key="2">
    <source>
        <dbReference type="ARBA" id="ARBA00022472"/>
    </source>
</evidence>
<organism evidence="12 13">
    <name type="scientific">Bacillus methanolicus PB1</name>
    <dbReference type="NCBI Taxonomy" id="997296"/>
    <lineage>
        <taxon>Bacteria</taxon>
        <taxon>Bacillati</taxon>
        <taxon>Bacillota</taxon>
        <taxon>Bacilli</taxon>
        <taxon>Bacillales</taxon>
        <taxon>Bacillaceae</taxon>
        <taxon>Bacillus</taxon>
    </lineage>
</organism>
<keyword evidence="13" id="KW-1185">Reference proteome</keyword>
<comment type="function">
    <text evidence="8 10">Also displays a weak uracil phosphoribosyltransferase activity which is not physiologically significant.</text>
</comment>
<feature type="short sequence motif" description="PRPP-binding" evidence="10">
    <location>
        <begin position="101"/>
        <end position="113"/>
    </location>
</feature>
<evidence type="ECO:0000256" key="6">
    <source>
        <dbReference type="ARBA" id="ARBA00023163"/>
    </source>
</evidence>
<accession>I3E4Z7</accession>
<dbReference type="InterPro" id="IPR000836">
    <property type="entry name" value="PRTase_dom"/>
</dbReference>
<dbReference type="NCBIfam" id="NF003548">
    <property type="entry name" value="PRK05205.1-4"/>
    <property type="match status" value="1"/>
</dbReference>
<gene>
    <name evidence="10 12" type="primary">pyrR</name>
    <name evidence="12" type="ORF">PB1_01445</name>
</gene>
<evidence type="ECO:0000256" key="10">
    <source>
        <dbReference type="HAMAP-Rule" id="MF_01219"/>
    </source>
</evidence>
<dbReference type="GO" id="GO:0004845">
    <property type="term" value="F:uracil phosphoribosyltransferase activity"/>
    <property type="evidence" value="ECO:0007669"/>
    <property type="project" value="UniProtKB-UniRule"/>
</dbReference>
<protein>
    <recommendedName>
        <fullName evidence="10">Bifunctional protein PyrR</fullName>
    </recommendedName>
    <domain>
        <recommendedName>
            <fullName evidence="10">Pyrimidine operon regulatory protein</fullName>
        </recommendedName>
    </domain>
    <domain>
        <recommendedName>
            <fullName evidence="10">Uracil phosphoribosyltransferase</fullName>
            <shortName evidence="10">UPRTase</shortName>
            <ecNumber evidence="10">2.4.2.9</ecNumber>
        </recommendedName>
    </domain>
</protein>
<feature type="domain" description="Phosphoribosyltransferase" evidence="11">
    <location>
        <begin position="7"/>
        <end position="159"/>
    </location>
</feature>
<dbReference type="Proteomes" id="UP000010523">
    <property type="component" value="Unassembled WGS sequence"/>
</dbReference>
<dbReference type="RefSeq" id="WP_003350278.1">
    <property type="nucleotide sequence ID" value="NZ_AFEU01000001.1"/>
</dbReference>
<comment type="catalytic activity">
    <reaction evidence="10">
        <text>UMP + diphosphate = 5-phospho-alpha-D-ribose 1-diphosphate + uracil</text>
        <dbReference type="Rhea" id="RHEA:13017"/>
        <dbReference type="ChEBI" id="CHEBI:17568"/>
        <dbReference type="ChEBI" id="CHEBI:33019"/>
        <dbReference type="ChEBI" id="CHEBI:57865"/>
        <dbReference type="ChEBI" id="CHEBI:58017"/>
        <dbReference type="EC" id="2.4.2.9"/>
    </reaction>
</comment>
<comment type="similarity">
    <text evidence="1 10">Belongs to the purine/pyrimidine phosphoribosyltransferase family. PyrR subfamily.</text>
</comment>
<dbReference type="NCBIfam" id="NF003545">
    <property type="entry name" value="PRK05205.1-1"/>
    <property type="match status" value="1"/>
</dbReference>
<dbReference type="Gene3D" id="3.40.50.2020">
    <property type="match status" value="1"/>
</dbReference>
<comment type="subunit">
    <text evidence="9 10">Homodimer and homohexamer; in equilibrium.</text>
</comment>
<dbReference type="PATRIC" id="fig|997296.3.peg.337"/>
<dbReference type="AlphaFoldDB" id="I3E4Z7"/>
<dbReference type="PANTHER" id="PTHR11608">
    <property type="entry name" value="BIFUNCTIONAL PROTEIN PYRR"/>
    <property type="match status" value="1"/>
</dbReference>
<dbReference type="CDD" id="cd06223">
    <property type="entry name" value="PRTases_typeI"/>
    <property type="match status" value="1"/>
</dbReference>
<dbReference type="eggNOG" id="COG2065">
    <property type="taxonomic scope" value="Bacteria"/>
</dbReference>
<comment type="function">
    <text evidence="7 10">Regulates transcriptional attenuation of the pyrimidine nucleotide (pyr) operon by binding in a uridine-dependent manner to specific sites on pyr mRNA. This disrupts an antiterminator hairpin in the RNA and favors formation of a downstream transcription terminator, leading to a reduced expression of downstream genes.</text>
</comment>
<keyword evidence="10" id="KW-0694">RNA-binding</keyword>
<dbReference type="Pfam" id="PF00156">
    <property type="entry name" value="Pribosyltran"/>
    <property type="match status" value="1"/>
</dbReference>
<dbReference type="InterPro" id="IPR029057">
    <property type="entry name" value="PRTase-like"/>
</dbReference>
<dbReference type="InterPro" id="IPR050137">
    <property type="entry name" value="PyrR_bifunctional"/>
</dbReference>
<dbReference type="STRING" id="997296.PB1_01445"/>
<comment type="caution">
    <text evidence="12">The sequence shown here is derived from an EMBL/GenBank/DDBJ whole genome shotgun (WGS) entry which is preliminary data.</text>
</comment>
<keyword evidence="2 10" id="KW-0806">Transcription termination</keyword>
<evidence type="ECO:0000259" key="11">
    <source>
        <dbReference type="Pfam" id="PF00156"/>
    </source>
</evidence>
<evidence type="ECO:0000256" key="7">
    <source>
        <dbReference type="ARBA" id="ARBA00053556"/>
    </source>
</evidence>
<keyword evidence="5 10" id="KW-0805">Transcription regulation</keyword>
<dbReference type="FunFam" id="3.40.50.2020:FF:000020">
    <property type="entry name" value="Bifunctional protein PyrR"/>
    <property type="match status" value="1"/>
</dbReference>
<keyword evidence="6 10" id="KW-0804">Transcription</keyword>
<name>I3E4Z7_BACMT</name>
<evidence type="ECO:0000256" key="3">
    <source>
        <dbReference type="ARBA" id="ARBA00022676"/>
    </source>
</evidence>
<dbReference type="SUPFAM" id="SSF53271">
    <property type="entry name" value="PRTase-like"/>
    <property type="match status" value="1"/>
</dbReference>
<keyword evidence="3 10" id="KW-0328">Glycosyltransferase</keyword>
<evidence type="ECO:0000313" key="13">
    <source>
        <dbReference type="Proteomes" id="UP000010523"/>
    </source>
</evidence>
<evidence type="ECO:0000256" key="4">
    <source>
        <dbReference type="ARBA" id="ARBA00022679"/>
    </source>
</evidence>
<dbReference type="NCBIfam" id="NF003549">
    <property type="entry name" value="PRK05205.1-5"/>
    <property type="match status" value="1"/>
</dbReference>
<dbReference type="OrthoDB" id="9802227at2"/>
<evidence type="ECO:0000313" key="12">
    <source>
        <dbReference type="EMBL" id="EIJ81568.1"/>
    </source>
</evidence>
<keyword evidence="4 10" id="KW-0808">Transferase</keyword>